<dbReference type="RefSeq" id="WP_153536787.1">
    <property type="nucleotide sequence ID" value="NZ_WEGH01000003.1"/>
</dbReference>
<dbReference type="Proteomes" id="UP000487268">
    <property type="component" value="Unassembled WGS sequence"/>
</dbReference>
<name>A0A7K0C175_9ACTN</name>
<dbReference type="AlphaFoldDB" id="A0A7K0C175"/>
<keyword evidence="5" id="KW-1185">Reference proteome</keyword>
<dbReference type="Gene3D" id="2.160.10.10">
    <property type="entry name" value="Hexapeptide repeat proteins"/>
    <property type="match status" value="1"/>
</dbReference>
<proteinExistence type="inferred from homology"/>
<dbReference type="SUPFAM" id="SSF53448">
    <property type="entry name" value="Nucleotide-diphospho-sugar transferases"/>
    <property type="match status" value="1"/>
</dbReference>
<dbReference type="InterPro" id="IPR029044">
    <property type="entry name" value="Nucleotide-diphossugar_trans"/>
</dbReference>
<dbReference type="Gene3D" id="3.90.550.10">
    <property type="entry name" value="Spore Coat Polysaccharide Biosynthesis Protein SpsA, Chain A"/>
    <property type="match status" value="1"/>
</dbReference>
<dbReference type="EC" id="2.7.7.27" evidence="4"/>
<organism evidence="4 5">
    <name type="scientific">Actinomadura macrotermitis</name>
    <dbReference type="NCBI Taxonomy" id="2585200"/>
    <lineage>
        <taxon>Bacteria</taxon>
        <taxon>Bacillati</taxon>
        <taxon>Actinomycetota</taxon>
        <taxon>Actinomycetes</taxon>
        <taxon>Streptosporangiales</taxon>
        <taxon>Thermomonosporaceae</taxon>
        <taxon>Actinomadura</taxon>
    </lineage>
</organism>
<accession>A0A7K0C175</accession>
<dbReference type="CDD" id="cd04181">
    <property type="entry name" value="NTP_transferase"/>
    <property type="match status" value="1"/>
</dbReference>
<dbReference type="InterPro" id="IPR050486">
    <property type="entry name" value="Mannose-1P_guanyltransferase"/>
</dbReference>
<dbReference type="InterPro" id="IPR056729">
    <property type="entry name" value="GMPPB_C"/>
</dbReference>
<sequence length="355" mass="36244">MEAILLVGGQGTRLRPLTISTPKPLLPTAGVAFLAHQLARAHAAGVTRIVFATSYRAEMFEAAFGVRAHGVELVYVSEAEPLGTGGAIRNAARALTSGPDDPVLILNGDILSGHDVQAQVALHEKAGAAVTLHLTEVDDPSRFGVVPTDGEGRVTAFLEKAARPVTNQINAGCYVFRRSAIDTIPEGEVVSVERETFPGLIASGAVVMGHVESAYWLDVGTPEAFVQGSRDLVLGKIASSAMPGEPGDRLVLDGAVVSPGAVVRGGTTVGRGAEIEAGATVLGSVLQDGAFVSEGATVRDSVIGRGARVGAGAVLDGAILGDGASVGPGNELRGGLRLWPGISLPPTAVRFSTDA</sequence>
<evidence type="ECO:0000313" key="5">
    <source>
        <dbReference type="Proteomes" id="UP000487268"/>
    </source>
</evidence>
<evidence type="ECO:0000259" key="3">
    <source>
        <dbReference type="Pfam" id="PF25087"/>
    </source>
</evidence>
<comment type="caution">
    <text evidence="4">The sequence shown here is derived from an EMBL/GenBank/DDBJ whole genome shotgun (WGS) entry which is preliminary data.</text>
</comment>
<evidence type="ECO:0000259" key="2">
    <source>
        <dbReference type="Pfam" id="PF00483"/>
    </source>
</evidence>
<evidence type="ECO:0000256" key="1">
    <source>
        <dbReference type="ARBA" id="ARBA00007274"/>
    </source>
</evidence>
<reference evidence="4 5" key="1">
    <citation type="submission" date="2019-10" db="EMBL/GenBank/DDBJ databases">
        <title>Actinomadura rubteroloni sp. nov. and Actinomadura macrotermitis sp. nov., isolated from the gut of fungus growing-termite Macrotermes natalensis.</title>
        <authorList>
            <person name="Benndorf R."/>
            <person name="Martin K."/>
            <person name="Kuefner M."/>
            <person name="De Beer W."/>
            <person name="Kaster A.-K."/>
            <person name="Vollmers J."/>
            <person name="Poulsen M."/>
            <person name="Beemelmanns C."/>
        </authorList>
    </citation>
    <scope>NUCLEOTIDE SEQUENCE [LARGE SCALE GENOMIC DNA]</scope>
    <source>
        <strain evidence="4 5">RB68</strain>
    </source>
</reference>
<dbReference type="PANTHER" id="PTHR22572">
    <property type="entry name" value="SUGAR-1-PHOSPHATE GUANYL TRANSFERASE"/>
    <property type="match status" value="1"/>
</dbReference>
<dbReference type="EMBL" id="WEGH01000003">
    <property type="protein sequence ID" value="MQY07150.1"/>
    <property type="molecule type" value="Genomic_DNA"/>
</dbReference>
<keyword evidence="4" id="KW-0808">Transferase</keyword>
<gene>
    <name evidence="4" type="primary">glgC_2</name>
    <name evidence="4" type="ORF">ACRB68_52490</name>
</gene>
<protein>
    <submittedName>
        <fullName evidence="4">Glucose-1-phosphate adenylyltransferase</fullName>
        <ecNumber evidence="4">2.7.7.27</ecNumber>
    </submittedName>
</protein>
<dbReference type="OrthoDB" id="9801810at2"/>
<comment type="similarity">
    <text evidence="1">Belongs to the transferase hexapeptide repeat family.</text>
</comment>
<keyword evidence="4" id="KW-0548">Nucleotidyltransferase</keyword>
<dbReference type="InterPro" id="IPR005835">
    <property type="entry name" value="NTP_transferase_dom"/>
</dbReference>
<feature type="domain" description="Mannose-1-phosphate guanyltransferase C-terminal" evidence="3">
    <location>
        <begin position="250"/>
        <end position="328"/>
    </location>
</feature>
<dbReference type="Pfam" id="PF25087">
    <property type="entry name" value="GMPPB_C"/>
    <property type="match status" value="1"/>
</dbReference>
<dbReference type="Pfam" id="PF00483">
    <property type="entry name" value="NTP_transferase"/>
    <property type="match status" value="1"/>
</dbReference>
<dbReference type="GO" id="GO:0008878">
    <property type="term" value="F:glucose-1-phosphate adenylyltransferase activity"/>
    <property type="evidence" value="ECO:0007669"/>
    <property type="project" value="UniProtKB-EC"/>
</dbReference>
<feature type="domain" description="Nucleotidyl transferase" evidence="2">
    <location>
        <begin position="3"/>
        <end position="231"/>
    </location>
</feature>
<evidence type="ECO:0000313" key="4">
    <source>
        <dbReference type="EMBL" id="MQY07150.1"/>
    </source>
</evidence>